<dbReference type="SUPFAM" id="SSF52540">
    <property type="entry name" value="P-loop containing nucleoside triphosphate hydrolases"/>
    <property type="match status" value="1"/>
</dbReference>
<keyword evidence="14" id="KW-1185">Reference proteome</keyword>
<evidence type="ECO:0000259" key="10">
    <source>
        <dbReference type="PROSITE" id="PS50042"/>
    </source>
</evidence>
<dbReference type="EMBL" id="CAACVJ010000687">
    <property type="protein sequence ID" value="VEP18446.1"/>
    <property type="molecule type" value="Genomic_DNA"/>
</dbReference>
<dbReference type="PROSITE" id="PS50045">
    <property type="entry name" value="SIGMA54_INTERACT_4"/>
    <property type="match status" value="1"/>
</dbReference>
<dbReference type="RefSeq" id="WP_144863565.1">
    <property type="nucleotide sequence ID" value="NZ_LR213772.1"/>
</dbReference>
<feature type="transmembrane region" description="Helical" evidence="9">
    <location>
        <begin position="421"/>
        <end position="440"/>
    </location>
</feature>
<evidence type="ECO:0000256" key="8">
    <source>
        <dbReference type="ARBA" id="ARBA00023136"/>
    </source>
</evidence>
<gene>
    <name evidence="13" type="ORF">H1P_80001</name>
</gene>
<reference evidence="13 14" key="1">
    <citation type="submission" date="2019-01" db="EMBL/GenBank/DDBJ databases">
        <authorList>
            <person name="Brito A."/>
        </authorList>
    </citation>
    <scope>NUCLEOTIDE SEQUENCE [LARGE SCALE GENOMIC DNA]</scope>
    <source>
        <strain evidence="13">1</strain>
    </source>
</reference>
<evidence type="ECO:0000313" key="14">
    <source>
        <dbReference type="Proteomes" id="UP000320055"/>
    </source>
</evidence>
<proteinExistence type="predicted"/>
<evidence type="ECO:0000256" key="4">
    <source>
        <dbReference type="ARBA" id="ARBA00022741"/>
    </source>
</evidence>
<feature type="domain" description="Cyclic nucleotide-binding" evidence="10">
    <location>
        <begin position="15"/>
        <end position="131"/>
    </location>
</feature>
<organism evidence="13 14">
    <name type="scientific">Hyella patelloides LEGE 07179</name>
    <dbReference type="NCBI Taxonomy" id="945734"/>
    <lineage>
        <taxon>Bacteria</taxon>
        <taxon>Bacillati</taxon>
        <taxon>Cyanobacteriota</taxon>
        <taxon>Cyanophyceae</taxon>
        <taxon>Pleurocapsales</taxon>
        <taxon>Hyellaceae</taxon>
        <taxon>Hyella</taxon>
    </lineage>
</organism>
<comment type="subcellular location">
    <subcellularLocation>
        <location evidence="1">Cell membrane</location>
    </subcellularLocation>
</comment>
<feature type="transmembrane region" description="Helical" evidence="9">
    <location>
        <begin position="460"/>
        <end position="484"/>
    </location>
</feature>
<dbReference type="PROSITE" id="PS00198">
    <property type="entry name" value="4FE4S_FER_1"/>
    <property type="match status" value="1"/>
</dbReference>
<keyword evidence="7" id="KW-0411">Iron-sulfur</keyword>
<feature type="transmembrane region" description="Helical" evidence="9">
    <location>
        <begin position="819"/>
        <end position="841"/>
    </location>
</feature>
<feature type="transmembrane region" description="Helical" evidence="9">
    <location>
        <begin position="784"/>
        <end position="807"/>
    </location>
</feature>
<dbReference type="InterPro" id="IPR052378">
    <property type="entry name" value="NosR_regulator"/>
</dbReference>
<sequence length="842" mass="95354">MSELELLPFLKTKTALGILSETVLQPLTALLSKITIAANETFIAEGTQPTGLYILASGKAISKNNQENQEVSLLSGCALNLYSLLLDRNTQYTVTTLESTEFWYVSKEDFQQLVKQYPQINKVYSQQLAQQVQSLTEQLEFEQERQTIVRPYLVSKAKRGVIGKSRYAQRLRAQIKAAATNRKPVILFGEQGLEKDNLAALIHFGSNARRELIIKVDCATLQVSGADLFGRDKGKFGLLEAVGKGTVILNNIQQLPKELISAIADLIETNQYRPITREGEALAEPKTSQARIIIISEQKVLAIDSVVETIIKVPPLRVRKTDIEEQIKYLINLISKEKSLTKPIVTPEALRKLQAYDFPNNLRELETIVERALTQLESCKDITEEIVWQSQSKKKKYRLNLLNKYPDLRRFLRSDWYPDRINYWFTFPFFAFIVAVLFIAPQNRQENFALNFFWAWWWPLVLIGFPFVGRIWCAFCPFMIYGEITQKLSLWLFPRQLKKWPRQTAEKYGGWLLFGSFALILLWEELWNLENTAYLSAWLLLLITAGAMICSAIFERRFWCRYLCPIGGMNGMFAKLSITELRAQQGTCSAECTTYQCYKGGAAKGEGLETAGCPLYSHPAQLEDNKDCVLCMTCLKACPHRSVEFNLRPPGIELWTSHVPKSYEVALLFLLLNVVFLHRLPEIATRFNLDWHLDIFTEHSIIAIAVLFLPVILPIIGHQVVKLLAKLNQQKSKTFIELAYGYLPLVLAGNLAHYLTLGLNEGGRILPVTLATFGISSINLPVLVAHPAVIAFLQGTTLIVGVLWSILLTQKIARKPIKFLLPQHLVTIALAIMMGQIIIGIA</sequence>
<dbReference type="PROSITE" id="PS50042">
    <property type="entry name" value="CNMP_BINDING_3"/>
    <property type="match status" value="1"/>
</dbReference>
<dbReference type="InterPro" id="IPR017900">
    <property type="entry name" value="4Fe4S_Fe_S_CS"/>
</dbReference>
<evidence type="ECO:0000256" key="1">
    <source>
        <dbReference type="ARBA" id="ARBA00004236"/>
    </source>
</evidence>
<keyword evidence="2" id="KW-1003">Cell membrane</keyword>
<dbReference type="InterPro" id="IPR000595">
    <property type="entry name" value="cNMP-bd_dom"/>
</dbReference>
<evidence type="ECO:0000256" key="9">
    <source>
        <dbReference type="SAM" id="Phobius"/>
    </source>
</evidence>
<dbReference type="GO" id="GO:0005524">
    <property type="term" value="F:ATP binding"/>
    <property type="evidence" value="ECO:0007669"/>
    <property type="project" value="InterPro"/>
</dbReference>
<feature type="transmembrane region" description="Helical" evidence="9">
    <location>
        <begin position="535"/>
        <end position="554"/>
    </location>
</feature>
<dbReference type="Gene3D" id="3.40.50.300">
    <property type="entry name" value="P-loop containing nucleotide triphosphate hydrolases"/>
    <property type="match status" value="1"/>
</dbReference>
<dbReference type="GO" id="GO:0051536">
    <property type="term" value="F:iron-sulfur cluster binding"/>
    <property type="evidence" value="ECO:0007669"/>
    <property type="project" value="UniProtKB-KW"/>
</dbReference>
<dbReference type="SUPFAM" id="SSF51206">
    <property type="entry name" value="cAMP-binding domain-like"/>
    <property type="match status" value="1"/>
</dbReference>
<dbReference type="InterPro" id="IPR058031">
    <property type="entry name" value="AAA_lid_NorR"/>
</dbReference>
<dbReference type="OrthoDB" id="9771372at2"/>
<keyword evidence="3" id="KW-0479">Metal-binding</keyword>
<dbReference type="PANTHER" id="PTHR30224:SF4">
    <property type="entry name" value="ELECTRON TRANSPORT PROTEIN YCCM-RELATED"/>
    <property type="match status" value="1"/>
</dbReference>
<evidence type="ECO:0000256" key="5">
    <source>
        <dbReference type="ARBA" id="ARBA00022840"/>
    </source>
</evidence>
<dbReference type="GO" id="GO:0006355">
    <property type="term" value="P:regulation of DNA-templated transcription"/>
    <property type="evidence" value="ECO:0007669"/>
    <property type="project" value="InterPro"/>
</dbReference>
<dbReference type="GO" id="GO:0046872">
    <property type="term" value="F:metal ion binding"/>
    <property type="evidence" value="ECO:0007669"/>
    <property type="project" value="UniProtKB-KW"/>
</dbReference>
<keyword evidence="4" id="KW-0547">Nucleotide-binding</keyword>
<dbReference type="SMART" id="SM00100">
    <property type="entry name" value="cNMP"/>
    <property type="match status" value="1"/>
</dbReference>
<feature type="domain" description="Sigma-54 factor interaction" evidence="11">
    <location>
        <begin position="161"/>
        <end position="374"/>
    </location>
</feature>
<evidence type="ECO:0000256" key="6">
    <source>
        <dbReference type="ARBA" id="ARBA00023004"/>
    </source>
</evidence>
<dbReference type="Gene3D" id="1.10.8.60">
    <property type="match status" value="1"/>
</dbReference>
<protein>
    <submittedName>
        <fullName evidence="13">Cyclic nucleotide-binding protein</fullName>
    </submittedName>
</protein>
<dbReference type="AlphaFoldDB" id="A0A563W451"/>
<dbReference type="PANTHER" id="PTHR30224">
    <property type="entry name" value="ELECTRON TRANSPORT PROTEIN"/>
    <property type="match status" value="1"/>
</dbReference>
<dbReference type="InterPro" id="IPR018490">
    <property type="entry name" value="cNMP-bd_dom_sf"/>
</dbReference>
<dbReference type="Proteomes" id="UP000320055">
    <property type="component" value="Unassembled WGS sequence"/>
</dbReference>
<dbReference type="InterPro" id="IPR002078">
    <property type="entry name" value="Sigma_54_int"/>
</dbReference>
<evidence type="ECO:0000256" key="7">
    <source>
        <dbReference type="ARBA" id="ARBA00023014"/>
    </source>
</evidence>
<feature type="transmembrane region" description="Helical" evidence="9">
    <location>
        <begin position="700"/>
        <end position="717"/>
    </location>
</feature>
<dbReference type="InterPro" id="IPR017896">
    <property type="entry name" value="4Fe4S_Fe-S-bd"/>
</dbReference>
<evidence type="ECO:0000259" key="11">
    <source>
        <dbReference type="PROSITE" id="PS50045"/>
    </source>
</evidence>
<keyword evidence="5" id="KW-0067">ATP-binding</keyword>
<dbReference type="GO" id="GO:0005886">
    <property type="term" value="C:plasma membrane"/>
    <property type="evidence" value="ECO:0007669"/>
    <property type="project" value="UniProtKB-SubCell"/>
</dbReference>
<evidence type="ECO:0000256" key="3">
    <source>
        <dbReference type="ARBA" id="ARBA00022723"/>
    </source>
</evidence>
<feature type="transmembrane region" description="Helical" evidence="9">
    <location>
        <begin position="738"/>
        <end position="757"/>
    </location>
</feature>
<dbReference type="Pfam" id="PF00027">
    <property type="entry name" value="cNMP_binding"/>
    <property type="match status" value="1"/>
</dbReference>
<feature type="transmembrane region" description="Helical" evidence="9">
    <location>
        <begin position="663"/>
        <end position="680"/>
    </location>
</feature>
<dbReference type="Pfam" id="PF00158">
    <property type="entry name" value="Sigma54_activat"/>
    <property type="match status" value="1"/>
</dbReference>
<dbReference type="PROSITE" id="PS51379">
    <property type="entry name" value="4FE4S_FER_2"/>
    <property type="match status" value="1"/>
</dbReference>
<evidence type="ECO:0000259" key="12">
    <source>
        <dbReference type="PROSITE" id="PS51379"/>
    </source>
</evidence>
<dbReference type="Gene3D" id="2.60.120.10">
    <property type="entry name" value="Jelly Rolls"/>
    <property type="match status" value="1"/>
</dbReference>
<evidence type="ECO:0000313" key="13">
    <source>
        <dbReference type="EMBL" id="VEP18446.1"/>
    </source>
</evidence>
<dbReference type="InterPro" id="IPR014710">
    <property type="entry name" value="RmlC-like_jellyroll"/>
</dbReference>
<dbReference type="Pfam" id="PF25601">
    <property type="entry name" value="AAA_lid_14"/>
    <property type="match status" value="1"/>
</dbReference>
<accession>A0A563W451</accession>
<evidence type="ECO:0000256" key="2">
    <source>
        <dbReference type="ARBA" id="ARBA00022475"/>
    </source>
</evidence>
<dbReference type="Pfam" id="PF12801">
    <property type="entry name" value="Fer4_5"/>
    <property type="match status" value="2"/>
</dbReference>
<dbReference type="InterPro" id="IPR027417">
    <property type="entry name" value="P-loop_NTPase"/>
</dbReference>
<keyword evidence="9" id="KW-0812">Transmembrane</keyword>
<dbReference type="CDD" id="cd00038">
    <property type="entry name" value="CAP_ED"/>
    <property type="match status" value="1"/>
</dbReference>
<keyword evidence="6" id="KW-0408">Iron</keyword>
<keyword evidence="8 9" id="KW-0472">Membrane</keyword>
<feature type="domain" description="4Fe-4S ferredoxin-type" evidence="12">
    <location>
        <begin position="618"/>
        <end position="648"/>
    </location>
</feature>
<name>A0A563W451_9CYAN</name>
<keyword evidence="9" id="KW-1133">Transmembrane helix</keyword>